<evidence type="ECO:0000313" key="2">
    <source>
        <dbReference type="EMBL" id="KAK4091911.1"/>
    </source>
</evidence>
<protein>
    <submittedName>
        <fullName evidence="2">Uncharacterized protein</fullName>
    </submittedName>
</protein>
<evidence type="ECO:0000313" key="3">
    <source>
        <dbReference type="Proteomes" id="UP001287286"/>
    </source>
</evidence>
<comment type="caution">
    <text evidence="2">The sequence shown here is derived from an EMBL/GenBank/DDBJ whole genome shotgun (WGS) entry which is preliminary data.</text>
</comment>
<feature type="compositionally biased region" description="Low complexity" evidence="1">
    <location>
        <begin position="126"/>
        <end position="143"/>
    </location>
</feature>
<feature type="region of interest" description="Disordered" evidence="1">
    <location>
        <begin position="244"/>
        <end position="303"/>
    </location>
</feature>
<gene>
    <name evidence="2" type="ORF">Purlil1_3750</name>
</gene>
<evidence type="ECO:0000256" key="1">
    <source>
        <dbReference type="SAM" id="MobiDB-lite"/>
    </source>
</evidence>
<feature type="region of interest" description="Disordered" evidence="1">
    <location>
        <begin position="161"/>
        <end position="196"/>
    </location>
</feature>
<feature type="region of interest" description="Disordered" evidence="1">
    <location>
        <begin position="115"/>
        <end position="143"/>
    </location>
</feature>
<feature type="compositionally biased region" description="Polar residues" evidence="1">
    <location>
        <begin position="273"/>
        <end position="283"/>
    </location>
</feature>
<keyword evidence="3" id="KW-1185">Reference proteome</keyword>
<reference evidence="2 3" key="1">
    <citation type="journal article" date="2024" name="Microbiol. Resour. Announc.">
        <title>Genome annotations for the ascomycete fungi Trichoderma harzianum, Trichoderma aggressivum, and Purpureocillium lilacinum.</title>
        <authorList>
            <person name="Beijen E.P.W."/>
            <person name="Ohm R.A."/>
        </authorList>
    </citation>
    <scope>NUCLEOTIDE SEQUENCE [LARGE SCALE GENOMIC DNA]</scope>
    <source>
        <strain evidence="2 3">CBS 150709</strain>
    </source>
</reference>
<sequence length="321" mass="35178">MEVSQTRHWPRNSDRMSPPAHRAVCRLISRRPRLPTSGIVLRSPYWSEPTVWSLSLVVQHRYDDENLARQVTLPGSAFQARGAATAAVADRRAFKAEEGGSRCVAKSCNISRLERRQPVEARQRRALATAGGAPGGQPQRPRGACFFRVWNRPRARKLDLPGHGHLWSPDPGSSPPNPTLGRRSGALPQRSPAWAATGREWPSLAARGSCAQSPQYPQCTLAAWPRPTGTSPCHIHQWAWDPAAAAAQRRPHLTGSETRTGPGRRDPLAHAQPHSNFNLNSLAKSPPAPPSDSPSPRHPRRRALVRSAAAFVATAHHATHR</sequence>
<proteinExistence type="predicted"/>
<accession>A0ABR0C748</accession>
<dbReference type="EMBL" id="JAWRVI010000010">
    <property type="protein sequence ID" value="KAK4091911.1"/>
    <property type="molecule type" value="Genomic_DNA"/>
</dbReference>
<organism evidence="2 3">
    <name type="scientific">Purpureocillium lilacinum</name>
    <name type="common">Paecilomyces lilacinus</name>
    <dbReference type="NCBI Taxonomy" id="33203"/>
    <lineage>
        <taxon>Eukaryota</taxon>
        <taxon>Fungi</taxon>
        <taxon>Dikarya</taxon>
        <taxon>Ascomycota</taxon>
        <taxon>Pezizomycotina</taxon>
        <taxon>Sordariomycetes</taxon>
        <taxon>Hypocreomycetidae</taxon>
        <taxon>Hypocreales</taxon>
        <taxon>Ophiocordycipitaceae</taxon>
        <taxon>Purpureocillium</taxon>
    </lineage>
</organism>
<name>A0ABR0C748_PURLI</name>
<dbReference type="Proteomes" id="UP001287286">
    <property type="component" value="Unassembled WGS sequence"/>
</dbReference>